<feature type="region of interest" description="Disordered" evidence="1">
    <location>
        <begin position="1"/>
        <end position="47"/>
    </location>
</feature>
<organism evidence="2 3">
    <name type="scientific">Coprinellus micaceus</name>
    <name type="common">Glistening ink-cap mushroom</name>
    <name type="synonym">Coprinus micaceus</name>
    <dbReference type="NCBI Taxonomy" id="71717"/>
    <lineage>
        <taxon>Eukaryota</taxon>
        <taxon>Fungi</taxon>
        <taxon>Dikarya</taxon>
        <taxon>Basidiomycota</taxon>
        <taxon>Agaricomycotina</taxon>
        <taxon>Agaricomycetes</taxon>
        <taxon>Agaricomycetidae</taxon>
        <taxon>Agaricales</taxon>
        <taxon>Agaricineae</taxon>
        <taxon>Psathyrellaceae</taxon>
        <taxon>Coprinellus</taxon>
    </lineage>
</organism>
<keyword evidence="3" id="KW-1185">Reference proteome</keyword>
<evidence type="ECO:0000313" key="3">
    <source>
        <dbReference type="Proteomes" id="UP000298030"/>
    </source>
</evidence>
<dbReference type="EMBL" id="QPFP01000163">
    <property type="protein sequence ID" value="TEB19895.1"/>
    <property type="molecule type" value="Genomic_DNA"/>
</dbReference>
<proteinExistence type="predicted"/>
<feature type="region of interest" description="Disordered" evidence="1">
    <location>
        <begin position="67"/>
        <end position="93"/>
    </location>
</feature>
<sequence>MSPPEARFYAARYGTPTGYTRYRRPQPKLETRDGREHDVDGSSELDDTELEKLINEWINVDGDIAKGGLTGASKVSANSTPSSNRIPSPQYFEDKSNHEAPVAIQAHPTLAHDTTQGPAPTSSGPPPAMMAPIPLPPAVPHPLIQGLMSRLSPETQAAMLSPDPDVNRSVQFTERDMDIVRRILSLLPQDKLTEMVRAAGMGGGTCGVAPQRRMSERLQGPGYGQGSNAQDRQTWWEVASQPAWTFLARPS</sequence>
<dbReference type="Proteomes" id="UP000298030">
    <property type="component" value="Unassembled WGS sequence"/>
</dbReference>
<reference evidence="2 3" key="1">
    <citation type="journal article" date="2019" name="Nat. Ecol. Evol.">
        <title>Megaphylogeny resolves global patterns of mushroom evolution.</title>
        <authorList>
            <person name="Varga T."/>
            <person name="Krizsan K."/>
            <person name="Foldi C."/>
            <person name="Dima B."/>
            <person name="Sanchez-Garcia M."/>
            <person name="Sanchez-Ramirez S."/>
            <person name="Szollosi G.J."/>
            <person name="Szarkandi J.G."/>
            <person name="Papp V."/>
            <person name="Albert L."/>
            <person name="Andreopoulos W."/>
            <person name="Angelini C."/>
            <person name="Antonin V."/>
            <person name="Barry K.W."/>
            <person name="Bougher N.L."/>
            <person name="Buchanan P."/>
            <person name="Buyck B."/>
            <person name="Bense V."/>
            <person name="Catcheside P."/>
            <person name="Chovatia M."/>
            <person name="Cooper J."/>
            <person name="Damon W."/>
            <person name="Desjardin D."/>
            <person name="Finy P."/>
            <person name="Geml J."/>
            <person name="Haridas S."/>
            <person name="Hughes K."/>
            <person name="Justo A."/>
            <person name="Karasinski D."/>
            <person name="Kautmanova I."/>
            <person name="Kiss B."/>
            <person name="Kocsube S."/>
            <person name="Kotiranta H."/>
            <person name="LaButti K.M."/>
            <person name="Lechner B.E."/>
            <person name="Liimatainen K."/>
            <person name="Lipzen A."/>
            <person name="Lukacs Z."/>
            <person name="Mihaltcheva S."/>
            <person name="Morgado L.N."/>
            <person name="Niskanen T."/>
            <person name="Noordeloos M.E."/>
            <person name="Ohm R.A."/>
            <person name="Ortiz-Santana B."/>
            <person name="Ovrebo C."/>
            <person name="Racz N."/>
            <person name="Riley R."/>
            <person name="Savchenko A."/>
            <person name="Shiryaev A."/>
            <person name="Soop K."/>
            <person name="Spirin V."/>
            <person name="Szebenyi C."/>
            <person name="Tomsovsky M."/>
            <person name="Tulloss R.E."/>
            <person name="Uehling J."/>
            <person name="Grigoriev I.V."/>
            <person name="Vagvolgyi C."/>
            <person name="Papp T."/>
            <person name="Martin F.M."/>
            <person name="Miettinen O."/>
            <person name="Hibbett D.S."/>
            <person name="Nagy L.G."/>
        </authorList>
    </citation>
    <scope>NUCLEOTIDE SEQUENCE [LARGE SCALE GENOMIC DNA]</scope>
    <source>
        <strain evidence="2 3">FP101781</strain>
    </source>
</reference>
<name>A0A4Y7SFL6_COPMI</name>
<evidence type="ECO:0000313" key="2">
    <source>
        <dbReference type="EMBL" id="TEB19895.1"/>
    </source>
</evidence>
<comment type="caution">
    <text evidence="2">The sequence shown here is derived from an EMBL/GenBank/DDBJ whole genome shotgun (WGS) entry which is preliminary data.</text>
</comment>
<gene>
    <name evidence="2" type="ORF">FA13DRAFT_1801569</name>
</gene>
<accession>A0A4Y7SFL6</accession>
<protein>
    <submittedName>
        <fullName evidence="2">Uncharacterized protein</fullName>
    </submittedName>
</protein>
<dbReference type="AlphaFoldDB" id="A0A4Y7SFL6"/>
<feature type="compositionally biased region" description="Basic and acidic residues" evidence="1">
    <location>
        <begin position="27"/>
        <end position="40"/>
    </location>
</feature>
<evidence type="ECO:0000256" key="1">
    <source>
        <dbReference type="SAM" id="MobiDB-lite"/>
    </source>
</evidence>
<feature type="compositionally biased region" description="Polar residues" evidence="1">
    <location>
        <begin position="73"/>
        <end position="87"/>
    </location>
</feature>